<name>A0A2N9EGJ4_FAGSY</name>
<dbReference type="Pfam" id="PF14244">
    <property type="entry name" value="Retrotran_gag_3"/>
    <property type="match status" value="1"/>
</dbReference>
<dbReference type="EMBL" id="OIVN01000311">
    <property type="protein sequence ID" value="SPC78087.1"/>
    <property type="molecule type" value="Genomic_DNA"/>
</dbReference>
<dbReference type="PANTHER" id="PTHR37610">
    <property type="entry name" value="CCHC-TYPE DOMAIN-CONTAINING PROTEIN"/>
    <property type="match status" value="1"/>
</dbReference>
<protein>
    <recommendedName>
        <fullName evidence="1">Retrotransposon Copia-like N-terminal domain-containing protein</fullName>
    </recommendedName>
</protein>
<accession>A0A2N9EGJ4</accession>
<evidence type="ECO:0000259" key="1">
    <source>
        <dbReference type="Pfam" id="PF14244"/>
    </source>
</evidence>
<reference evidence="2" key="1">
    <citation type="submission" date="2018-02" db="EMBL/GenBank/DDBJ databases">
        <authorList>
            <person name="Cohen D.B."/>
            <person name="Kent A.D."/>
        </authorList>
    </citation>
    <scope>NUCLEOTIDE SEQUENCE</scope>
</reference>
<dbReference type="PANTHER" id="PTHR37610:SF97">
    <property type="entry name" value="RETROTRANSPOSON GAG DOMAIN-CONTAINING PROTEIN"/>
    <property type="match status" value="1"/>
</dbReference>
<proteinExistence type="predicted"/>
<dbReference type="InterPro" id="IPR029472">
    <property type="entry name" value="Copia-like_N"/>
</dbReference>
<feature type="domain" description="Retrotransposon Copia-like N-terminal" evidence="1">
    <location>
        <begin position="32"/>
        <end position="75"/>
    </location>
</feature>
<gene>
    <name evidence="2" type="ORF">FSB_LOCUS5969</name>
</gene>
<organism evidence="2">
    <name type="scientific">Fagus sylvatica</name>
    <name type="common">Beechnut</name>
    <dbReference type="NCBI Taxonomy" id="28930"/>
    <lineage>
        <taxon>Eukaryota</taxon>
        <taxon>Viridiplantae</taxon>
        <taxon>Streptophyta</taxon>
        <taxon>Embryophyta</taxon>
        <taxon>Tracheophyta</taxon>
        <taxon>Spermatophyta</taxon>
        <taxon>Magnoliopsida</taxon>
        <taxon>eudicotyledons</taxon>
        <taxon>Gunneridae</taxon>
        <taxon>Pentapetalae</taxon>
        <taxon>rosids</taxon>
        <taxon>fabids</taxon>
        <taxon>Fagales</taxon>
        <taxon>Fagaceae</taxon>
        <taxon>Fagus</taxon>
    </lineage>
</organism>
<dbReference type="AlphaFoldDB" id="A0A2N9EGJ4"/>
<evidence type="ECO:0000313" key="2">
    <source>
        <dbReference type="EMBL" id="SPC78087.1"/>
    </source>
</evidence>
<sequence length="263" mass="29283">MASIEASSSSSSKNALAPIENSRSPYYLNNGDHPGIRIVLDPLTDDNYQSWRRSMTTALSAKNKLGFVNGTILQPTDELDPMYSDWQRCNDLVLSWITNYLSRQIYATMLYAYTTKENHEKQKGAGILPLPIGLPSVESTALISRMDNGMNQGFTHNPNVGSSALLSRFDNSKQFQYPRKDKPTCSHCGFKGHTAEKCYKLHGYPPGFQRKNKNVAVANQVLDPISTASDNHDSPQNISNLAMQCKKFINMLTAQTQTQQVPS</sequence>